<name>A0A1X6P8U6_PORUM</name>
<evidence type="ECO:0000256" key="1">
    <source>
        <dbReference type="SAM" id="MobiDB-lite"/>
    </source>
</evidence>
<feature type="region of interest" description="Disordered" evidence="1">
    <location>
        <begin position="42"/>
        <end position="162"/>
    </location>
</feature>
<keyword evidence="4" id="KW-1185">Reference proteome</keyword>
<feature type="compositionally biased region" description="Acidic residues" evidence="1">
    <location>
        <begin position="138"/>
        <end position="147"/>
    </location>
</feature>
<dbReference type="AlphaFoldDB" id="A0A1X6P8U6"/>
<evidence type="ECO:0000313" key="3">
    <source>
        <dbReference type="EMBL" id="OSX77247.1"/>
    </source>
</evidence>
<feature type="compositionally biased region" description="Low complexity" evidence="1">
    <location>
        <begin position="85"/>
        <end position="104"/>
    </location>
</feature>
<feature type="compositionally biased region" description="Low complexity" evidence="1">
    <location>
        <begin position="62"/>
        <end position="78"/>
    </location>
</feature>
<keyword evidence="2" id="KW-0472">Membrane</keyword>
<accession>A0A1X6P8U6</accession>
<evidence type="ECO:0000313" key="4">
    <source>
        <dbReference type="Proteomes" id="UP000218209"/>
    </source>
</evidence>
<evidence type="ECO:0000256" key="2">
    <source>
        <dbReference type="SAM" id="Phobius"/>
    </source>
</evidence>
<proteinExistence type="predicted"/>
<organism evidence="3 4">
    <name type="scientific">Porphyra umbilicalis</name>
    <name type="common">Purple laver</name>
    <name type="synonym">Red alga</name>
    <dbReference type="NCBI Taxonomy" id="2786"/>
    <lineage>
        <taxon>Eukaryota</taxon>
        <taxon>Rhodophyta</taxon>
        <taxon>Bangiophyceae</taxon>
        <taxon>Bangiales</taxon>
        <taxon>Bangiaceae</taxon>
        <taxon>Porphyra</taxon>
    </lineage>
</organism>
<feature type="transmembrane region" description="Helical" evidence="2">
    <location>
        <begin position="389"/>
        <end position="408"/>
    </location>
</feature>
<sequence>MAPHIQCPYATCSRKSGGANGLHRHMQVHHHEHMYVADAVLTDPKGPVQDPDDDGDSGGDAGCCAGASGAAGNVSAGGADDGGDADPNAAGGGWSSSSSALTTTTDDDEGPQDERAWSSGWSTSESDDGSDSTQPVTDSDDDYESTDDTLAPHSRAADNRPNVNSVFVHSLRAQAPVEMHGEMDYGASLSGRVLAWYHSLRDADRAEPVFSGRGAIADLPRFDTPCLRRAFTYVCTANGSGLGREQANNFYAVLSAVERGAGGGAPFAERFPSKTAFWKAVRNEKRRTVEALGWRSAPIVIADKTYDLLYRDALNVAQELVWHAAVDQLQWDASGLDDADVNDDHVWSGPFDSAAYFDAYKDVTDTLPEGSKVLGLYGYSDSTVLTGTGGTLILSMCVVHIFILHLTVARV</sequence>
<dbReference type="EMBL" id="KV918843">
    <property type="protein sequence ID" value="OSX77247.1"/>
    <property type="molecule type" value="Genomic_DNA"/>
</dbReference>
<keyword evidence="2" id="KW-0812">Transmembrane</keyword>
<protein>
    <submittedName>
        <fullName evidence="3">Uncharacterized protein</fullName>
    </submittedName>
</protein>
<gene>
    <name evidence="3" type="ORF">BU14_0154s0023</name>
</gene>
<dbReference type="Proteomes" id="UP000218209">
    <property type="component" value="Unassembled WGS sequence"/>
</dbReference>
<keyword evidence="2" id="KW-1133">Transmembrane helix</keyword>
<reference evidence="3 4" key="1">
    <citation type="submission" date="2017-03" db="EMBL/GenBank/DDBJ databases">
        <title>WGS assembly of Porphyra umbilicalis.</title>
        <authorList>
            <person name="Brawley S.H."/>
            <person name="Blouin N.A."/>
            <person name="Ficko-Blean E."/>
            <person name="Wheeler G.L."/>
            <person name="Lohr M."/>
            <person name="Goodson H.V."/>
            <person name="Jenkins J.W."/>
            <person name="Blaby-Haas C.E."/>
            <person name="Helliwell K.E."/>
            <person name="Chan C."/>
            <person name="Marriage T."/>
            <person name="Bhattacharya D."/>
            <person name="Klein A.S."/>
            <person name="Badis Y."/>
            <person name="Brodie J."/>
            <person name="Cao Y."/>
            <person name="Collen J."/>
            <person name="Dittami S.M."/>
            <person name="Gachon C.M."/>
            <person name="Green B.R."/>
            <person name="Karpowicz S."/>
            <person name="Kim J.W."/>
            <person name="Kudahl U."/>
            <person name="Lin S."/>
            <person name="Michel G."/>
            <person name="Mittag M."/>
            <person name="Olson B.J."/>
            <person name="Pangilinan J."/>
            <person name="Peng Y."/>
            <person name="Qiu H."/>
            <person name="Shu S."/>
            <person name="Singer J.T."/>
            <person name="Smith A.G."/>
            <person name="Sprecher B.N."/>
            <person name="Wagner V."/>
            <person name="Wang W."/>
            <person name="Wang Z.-Y."/>
            <person name="Yan J."/>
            <person name="Yarish C."/>
            <person name="Zoeuner-Riek S."/>
            <person name="Zhuang Y."/>
            <person name="Zou Y."/>
            <person name="Lindquist E.A."/>
            <person name="Grimwood J."/>
            <person name="Barry K."/>
            <person name="Rokhsar D.S."/>
            <person name="Schmutz J."/>
            <person name="Stiller J.W."/>
            <person name="Grossman A.R."/>
            <person name="Prochnik S.E."/>
        </authorList>
    </citation>
    <scope>NUCLEOTIDE SEQUENCE [LARGE SCALE GENOMIC DNA]</scope>
    <source>
        <strain evidence="3">4086291</strain>
    </source>
</reference>